<evidence type="ECO:0000313" key="15">
    <source>
        <dbReference type="EMBL" id="MQT13692.1"/>
    </source>
</evidence>
<name>A0A6A7Y7Q5_9HYPH</name>
<feature type="active site" description="Proton donor" evidence="11">
    <location>
        <position position="51"/>
    </location>
</feature>
<keyword evidence="8 10" id="KW-0560">Oxidoreductase</keyword>
<dbReference type="GO" id="GO:0008703">
    <property type="term" value="F:5-amino-6-(5-phosphoribosylamino)uracil reductase activity"/>
    <property type="evidence" value="ECO:0007669"/>
    <property type="project" value="UniProtKB-EC"/>
</dbReference>
<evidence type="ECO:0000256" key="2">
    <source>
        <dbReference type="ARBA" id="ARBA00004882"/>
    </source>
</evidence>
<evidence type="ECO:0000259" key="14">
    <source>
        <dbReference type="PROSITE" id="PS51747"/>
    </source>
</evidence>
<feature type="binding site" evidence="12">
    <location>
        <position position="204"/>
    </location>
    <ligand>
        <name>substrate</name>
    </ligand>
</feature>
<comment type="catalytic activity">
    <reaction evidence="10">
        <text>5-amino-6-(5-phospho-D-ribitylamino)uracil + NADP(+) = 5-amino-6-(5-phospho-D-ribosylamino)uracil + NADPH + H(+)</text>
        <dbReference type="Rhea" id="RHEA:17845"/>
        <dbReference type="ChEBI" id="CHEBI:15378"/>
        <dbReference type="ChEBI" id="CHEBI:57783"/>
        <dbReference type="ChEBI" id="CHEBI:58349"/>
        <dbReference type="ChEBI" id="CHEBI:58421"/>
        <dbReference type="ChEBI" id="CHEBI:58453"/>
        <dbReference type="EC" id="1.1.1.193"/>
    </reaction>
</comment>
<comment type="similarity">
    <text evidence="4 10">In the N-terminal section; belongs to the cytidine and deoxycytidylate deaminase family.</text>
</comment>
<evidence type="ECO:0000256" key="12">
    <source>
        <dbReference type="PIRSR" id="PIRSR006769-2"/>
    </source>
</evidence>
<feature type="binding site" evidence="12">
    <location>
        <position position="184"/>
    </location>
    <ligand>
        <name>substrate</name>
    </ligand>
</feature>
<dbReference type="InterPro" id="IPR024072">
    <property type="entry name" value="DHFR-like_dom_sf"/>
</dbReference>
<feature type="binding site" evidence="12">
    <location>
        <position position="207"/>
    </location>
    <ligand>
        <name>substrate</name>
    </ligand>
</feature>
<gene>
    <name evidence="15" type="primary">ribD</name>
    <name evidence="15" type="ORF">F0357_13785</name>
</gene>
<accession>A0A6A7Y7Q5</accession>
<keyword evidence="10 15" id="KW-0378">Hydrolase</keyword>
<feature type="binding site" evidence="12">
    <location>
        <position position="154"/>
    </location>
    <ligand>
        <name>NADP(+)</name>
        <dbReference type="ChEBI" id="CHEBI:58349"/>
    </ligand>
</feature>
<protein>
    <recommendedName>
        <fullName evidence="10">Riboflavin biosynthesis protein RibD</fullName>
    </recommendedName>
    <domain>
        <recommendedName>
            <fullName evidence="10">Diaminohydroxyphosphoribosylaminopyrimidine deaminase</fullName>
            <shortName evidence="10">DRAP deaminase</shortName>
            <ecNumber evidence="10">3.5.4.26</ecNumber>
        </recommendedName>
        <alternativeName>
            <fullName evidence="10">Riboflavin-specific deaminase</fullName>
        </alternativeName>
    </domain>
    <domain>
        <recommendedName>
            <fullName evidence="10">5-amino-6-(5-phosphoribosylamino)uracil reductase</fullName>
            <ecNumber evidence="10">1.1.1.193</ecNumber>
        </recommendedName>
        <alternativeName>
            <fullName evidence="10">HTP reductase</fullName>
        </alternativeName>
    </domain>
</protein>
<keyword evidence="7 10" id="KW-0521">NADP</keyword>
<evidence type="ECO:0000256" key="8">
    <source>
        <dbReference type="ARBA" id="ARBA00023002"/>
    </source>
</evidence>
<feature type="domain" description="CMP/dCMP-type deaminase" evidence="14">
    <location>
        <begin position="1"/>
        <end position="122"/>
    </location>
</feature>
<dbReference type="Pfam" id="PF01872">
    <property type="entry name" value="RibD_C"/>
    <property type="match status" value="1"/>
</dbReference>
<evidence type="ECO:0000256" key="9">
    <source>
        <dbReference type="ARBA" id="ARBA00023268"/>
    </source>
</evidence>
<dbReference type="EC" id="3.5.4.26" evidence="10"/>
<evidence type="ECO:0000256" key="7">
    <source>
        <dbReference type="ARBA" id="ARBA00022857"/>
    </source>
</evidence>
<dbReference type="GO" id="GO:0009231">
    <property type="term" value="P:riboflavin biosynthetic process"/>
    <property type="evidence" value="ECO:0007669"/>
    <property type="project" value="UniProtKB-UniPathway"/>
</dbReference>
<dbReference type="Proteomes" id="UP000332515">
    <property type="component" value="Unassembled WGS sequence"/>
</dbReference>
<reference evidence="15 16" key="1">
    <citation type="submission" date="2019-09" db="EMBL/GenBank/DDBJ databases">
        <title>Segnochrobactrum spirostomi gen. nov., sp. nov., isolated from the ciliate Spirostomum cf. yagiui and description of a novel family, Segnochrobactraceae fam. nov. within the order Rhizobiales of the class Alphaproteobacteria.</title>
        <authorList>
            <person name="Akter S."/>
            <person name="Shazib S.U.A."/>
            <person name="Shin M.K."/>
        </authorList>
    </citation>
    <scope>NUCLEOTIDE SEQUENCE [LARGE SCALE GENOMIC DNA]</scope>
    <source>
        <strain evidence="15 16">Sp-1</strain>
    </source>
</reference>
<comment type="cofactor">
    <cofactor evidence="10 13">
        <name>Zn(2+)</name>
        <dbReference type="ChEBI" id="CHEBI:29105"/>
    </cofactor>
    <text evidence="10 13">Binds 1 zinc ion.</text>
</comment>
<dbReference type="InterPro" id="IPR002734">
    <property type="entry name" value="RibDG_C"/>
</dbReference>
<evidence type="ECO:0000256" key="10">
    <source>
        <dbReference type="PIRNR" id="PIRNR006769"/>
    </source>
</evidence>
<feature type="binding site" evidence="12">
    <location>
        <position position="196"/>
    </location>
    <ligand>
        <name>NADP(+)</name>
        <dbReference type="ChEBI" id="CHEBI:58349"/>
    </ligand>
</feature>
<dbReference type="GO" id="GO:0008835">
    <property type="term" value="F:diaminohydroxyphosphoribosylaminopyrimidine deaminase activity"/>
    <property type="evidence" value="ECO:0007669"/>
    <property type="project" value="UniProtKB-EC"/>
</dbReference>
<comment type="function">
    <text evidence="1 10">Converts 2,5-diamino-6-(ribosylamino)-4(3h)-pyrimidinone 5'-phosphate into 5-amino-6-(ribosylamino)-2,4(1h,3h)-pyrimidinedione 5'-phosphate.</text>
</comment>
<dbReference type="PROSITE" id="PS51747">
    <property type="entry name" value="CYT_DCMP_DEAMINASES_2"/>
    <property type="match status" value="1"/>
</dbReference>
<dbReference type="Gene3D" id="3.40.430.10">
    <property type="entry name" value="Dihydrofolate Reductase, subunit A"/>
    <property type="match status" value="1"/>
</dbReference>
<evidence type="ECO:0000256" key="1">
    <source>
        <dbReference type="ARBA" id="ARBA00002151"/>
    </source>
</evidence>
<dbReference type="InterPro" id="IPR050765">
    <property type="entry name" value="Riboflavin_Biosynth_HTPR"/>
</dbReference>
<dbReference type="GO" id="GO:0046872">
    <property type="term" value="F:metal ion binding"/>
    <property type="evidence" value="ECO:0007669"/>
    <property type="project" value="UniProtKB-KW"/>
</dbReference>
<feature type="binding site" evidence="13">
    <location>
        <position position="84"/>
    </location>
    <ligand>
        <name>Zn(2+)</name>
        <dbReference type="ChEBI" id="CHEBI:29105"/>
        <note>catalytic</note>
    </ligand>
</feature>
<dbReference type="EC" id="1.1.1.193" evidence="10"/>
<comment type="similarity">
    <text evidence="5 10">In the C-terminal section; belongs to the HTP reductase family.</text>
</comment>
<dbReference type="Pfam" id="PF00383">
    <property type="entry name" value="dCMP_cyt_deam_1"/>
    <property type="match status" value="1"/>
</dbReference>
<evidence type="ECO:0000313" key="16">
    <source>
        <dbReference type="Proteomes" id="UP000332515"/>
    </source>
</evidence>
<evidence type="ECO:0000256" key="3">
    <source>
        <dbReference type="ARBA" id="ARBA00004910"/>
    </source>
</evidence>
<comment type="catalytic activity">
    <reaction evidence="10">
        <text>2,5-diamino-6-hydroxy-4-(5-phosphoribosylamino)-pyrimidine + H2O + H(+) = 5-amino-6-(5-phospho-D-ribosylamino)uracil + NH4(+)</text>
        <dbReference type="Rhea" id="RHEA:21868"/>
        <dbReference type="ChEBI" id="CHEBI:15377"/>
        <dbReference type="ChEBI" id="CHEBI:15378"/>
        <dbReference type="ChEBI" id="CHEBI:28938"/>
        <dbReference type="ChEBI" id="CHEBI:58453"/>
        <dbReference type="ChEBI" id="CHEBI:58614"/>
        <dbReference type="EC" id="3.5.4.26"/>
    </reaction>
</comment>
<evidence type="ECO:0000256" key="4">
    <source>
        <dbReference type="ARBA" id="ARBA00005259"/>
    </source>
</evidence>
<dbReference type="NCBIfam" id="TIGR00326">
    <property type="entry name" value="eubact_ribD"/>
    <property type="match status" value="1"/>
</dbReference>
<dbReference type="Gene3D" id="3.40.140.10">
    <property type="entry name" value="Cytidine Deaminase, domain 2"/>
    <property type="match status" value="1"/>
</dbReference>
<dbReference type="InterPro" id="IPR016193">
    <property type="entry name" value="Cytidine_deaminase-like"/>
</dbReference>
<keyword evidence="9" id="KW-0511">Multifunctional enzyme</keyword>
<dbReference type="PANTHER" id="PTHR38011">
    <property type="entry name" value="DIHYDROFOLATE REDUCTASE FAMILY PROTEIN (AFU_ORTHOLOGUE AFUA_8G06820)"/>
    <property type="match status" value="1"/>
</dbReference>
<dbReference type="PANTHER" id="PTHR38011:SF7">
    <property type="entry name" value="2,5-DIAMINO-6-RIBOSYLAMINO-4(3H)-PYRIMIDINONE 5'-PHOSPHATE REDUCTASE"/>
    <property type="match status" value="1"/>
</dbReference>
<dbReference type="UniPathway" id="UPA00275">
    <property type="reaction ID" value="UER00401"/>
</dbReference>
<dbReference type="AlphaFoldDB" id="A0A6A7Y7Q5"/>
<dbReference type="InterPro" id="IPR004794">
    <property type="entry name" value="Eubact_RibD"/>
</dbReference>
<dbReference type="InterPro" id="IPR002125">
    <property type="entry name" value="CMP_dCMP_dom"/>
</dbReference>
<comment type="caution">
    <text evidence="15">The sequence shown here is derived from an EMBL/GenBank/DDBJ whole genome shotgun (WGS) entry which is preliminary data.</text>
</comment>
<dbReference type="EMBL" id="VWNA01000001">
    <property type="protein sequence ID" value="MQT13692.1"/>
    <property type="molecule type" value="Genomic_DNA"/>
</dbReference>
<evidence type="ECO:0000256" key="11">
    <source>
        <dbReference type="PIRSR" id="PIRSR006769-1"/>
    </source>
</evidence>
<dbReference type="SUPFAM" id="SSF53927">
    <property type="entry name" value="Cytidine deaminase-like"/>
    <property type="match status" value="1"/>
</dbReference>
<dbReference type="SUPFAM" id="SSF53597">
    <property type="entry name" value="Dihydrofolate reductase-like"/>
    <property type="match status" value="1"/>
</dbReference>
<feature type="binding site" evidence="13">
    <location>
        <position position="49"/>
    </location>
    <ligand>
        <name>Zn(2+)</name>
        <dbReference type="ChEBI" id="CHEBI:29105"/>
        <note>catalytic</note>
    </ligand>
</feature>
<keyword evidence="10 13" id="KW-0862">Zinc</keyword>
<keyword evidence="16" id="KW-1185">Reference proteome</keyword>
<evidence type="ECO:0000256" key="13">
    <source>
        <dbReference type="PIRSR" id="PIRSR006769-3"/>
    </source>
</evidence>
<feature type="binding site" evidence="12">
    <location>
        <position position="200"/>
    </location>
    <ligand>
        <name>NADP(+)</name>
        <dbReference type="ChEBI" id="CHEBI:58349"/>
    </ligand>
</feature>
<proteinExistence type="inferred from homology"/>
<evidence type="ECO:0000256" key="5">
    <source>
        <dbReference type="ARBA" id="ARBA00007417"/>
    </source>
</evidence>
<evidence type="ECO:0000256" key="6">
    <source>
        <dbReference type="ARBA" id="ARBA00022619"/>
    </source>
</evidence>
<organism evidence="15 16">
    <name type="scientific">Segnochrobactrum spirostomi</name>
    <dbReference type="NCBI Taxonomy" id="2608987"/>
    <lineage>
        <taxon>Bacteria</taxon>
        <taxon>Pseudomonadati</taxon>
        <taxon>Pseudomonadota</taxon>
        <taxon>Alphaproteobacteria</taxon>
        <taxon>Hyphomicrobiales</taxon>
        <taxon>Segnochrobactraceae</taxon>
        <taxon>Segnochrobactrum</taxon>
    </lineage>
</organism>
<sequence>MMGAALALGRRNLGLAWPNPSVGAVVVRDDGAGPVVVGRGVTAAGGRPHAEPQALAEAGAAARGATLYVTLEPCSHASPRGGPCAVAAREAGIARLVSAIEDPNPKVAGDGHRLLVEAGVAVETGVRAAEALRDHAGHIRRVRDGRPHVRLKLAVSADGMVGRAGAGQVAISGPAARRWSHGLRAASDAIMIGIGTALADDPRLDCRLPGLAGRSPVRVVLDRLARLPLGSNLVGTAREIPLWVVASVAADPARLARLTEAGAHVILAGTGADGRLDLAEVLVALAARGLTTVIAEGGPTLAAGLVAARLVDEVLLVRSDLNVGPDGIPALPGRGLDDLVADPTFASLGDSLLGPDRLVHLWRQE</sequence>
<keyword evidence="6 10" id="KW-0686">Riboflavin biosynthesis</keyword>
<dbReference type="RefSeq" id="WP_153486957.1">
    <property type="nucleotide sequence ID" value="NZ_VWNA01000001.1"/>
</dbReference>
<feature type="binding site" evidence="13">
    <location>
        <position position="74"/>
    </location>
    <ligand>
        <name>Zn(2+)</name>
        <dbReference type="ChEBI" id="CHEBI:29105"/>
        <note>catalytic</note>
    </ligand>
</feature>
<keyword evidence="10 13" id="KW-0479">Metal-binding</keyword>
<dbReference type="PIRSF" id="PIRSF006769">
    <property type="entry name" value="RibD"/>
    <property type="match status" value="1"/>
</dbReference>
<comment type="pathway">
    <text evidence="2 10">Cofactor biosynthesis; riboflavin biosynthesis; 5-amino-6-(D-ribitylamino)uracil from GTP: step 2/4.</text>
</comment>
<comment type="pathway">
    <text evidence="3 10">Cofactor biosynthesis; riboflavin biosynthesis; 5-amino-6-(D-ribitylamino)uracil from GTP: step 3/4.</text>
</comment>
<feature type="binding site" evidence="12">
    <location>
        <position position="260"/>
    </location>
    <ligand>
        <name>substrate</name>
    </ligand>
</feature>